<dbReference type="PRINTS" id="PR00105">
    <property type="entry name" value="C5METTRFRASE"/>
</dbReference>
<dbReference type="InterPro" id="IPR050390">
    <property type="entry name" value="C5-Methyltransferase"/>
</dbReference>
<dbReference type="OrthoDB" id="5376140at2759"/>
<dbReference type="GO" id="GO:0003677">
    <property type="term" value="F:DNA binding"/>
    <property type="evidence" value="ECO:0007669"/>
    <property type="project" value="UniProtKB-KW"/>
</dbReference>
<keyword evidence="5 8" id="KW-0949">S-adenosyl-L-methionine</keyword>
<evidence type="ECO:0000313" key="11">
    <source>
        <dbReference type="EMBL" id="KAF9624014.1"/>
    </source>
</evidence>
<feature type="active site" evidence="8">
    <location>
        <position position="402"/>
    </location>
</feature>
<dbReference type="EC" id="2.1.1.37" evidence="2"/>
<proteinExistence type="inferred from homology"/>
<dbReference type="Gene3D" id="2.30.30.490">
    <property type="match status" value="1"/>
</dbReference>
<dbReference type="AlphaFoldDB" id="A0A835IV74"/>
<evidence type="ECO:0000259" key="10">
    <source>
        <dbReference type="PROSITE" id="PS51038"/>
    </source>
</evidence>
<dbReference type="EMBL" id="JADFTS010000001">
    <property type="protein sequence ID" value="KAF9624014.1"/>
    <property type="molecule type" value="Genomic_DNA"/>
</dbReference>
<dbReference type="InterPro" id="IPR043151">
    <property type="entry name" value="BAH_sf"/>
</dbReference>
<dbReference type="InterPro" id="IPR001025">
    <property type="entry name" value="BAH_dom"/>
</dbReference>
<evidence type="ECO:0000256" key="9">
    <source>
        <dbReference type="SAM" id="MobiDB-lite"/>
    </source>
</evidence>
<dbReference type="GO" id="GO:0005634">
    <property type="term" value="C:nucleus"/>
    <property type="evidence" value="ECO:0007669"/>
    <property type="project" value="UniProtKB-SubCell"/>
</dbReference>
<dbReference type="SUPFAM" id="SSF53335">
    <property type="entry name" value="S-adenosyl-L-methionine-dependent methyltransferases"/>
    <property type="match status" value="1"/>
</dbReference>
<protein>
    <recommendedName>
        <fullName evidence="2">DNA (cytosine-5-)-methyltransferase</fullName>
        <ecNumber evidence="2">2.1.1.37</ecNumber>
    </recommendedName>
</protein>
<sequence>MPPSRKRSIKSSSPPFSKEIVKKPKQSSSKKTVKNEDLSPNVSSITDEYVDEYPDVEQKILNKRKKKEKITELNSWEDNTLFRFLGEAISVDEARRRWPFRYEVCDYQEEGWQKEEEEEVMIARRHFSQALVHGCVYNLYDHVHVQGEGDTLYIARIVEFFEATDNKAYFTAQWFYKPADTVIELKVISKDLQNVFDKRRIGLSDEQCDYFCDMHYSSSFSTFSNLPPDFLTSPQVQIGVSSKSSNGCGSAPVQKNNQSSMNLLDLYAGCGAMSTGLCLGAAKSGLKLITRWAVDYNQYACSSLKLNHPDTEVRNESAEDFLALLQAWQQLCGQFSLLGTPRSAAENVESTDFEEGDDEEVPEGEFEVEKFIGICFGDPRKAEEPGLHYKGDVDVLCGGPPCQGISGFNRFRDKENPLKDLKNKQLIIFMNTVDFLKPRFILMENVLDILKFAGGYLGRYTLGRLVGMNYQVRLGVMAAGSYGLPQFRLRAFFWGACCNEGANFRDLPGLVFDEKNKVALDPTVKRELLPSRKPLVPDYAIKFVRGISRKPFGRVWFDETIATVVTRAEPHNQAVLHPLEDRVLTIRENARIQGFPDYYRLSGPVKQRALDGSVGTFCCVGSRVGRVFSVYQIACLGYVGWYMQVGNAVAVPVACALGYALGEACKGTLDDRPIVALPKNFPN</sequence>
<feature type="domain" description="BAH" evidence="10">
    <location>
        <begin position="135"/>
        <end position="247"/>
    </location>
</feature>
<reference evidence="11 12" key="1">
    <citation type="submission" date="2020-10" db="EMBL/GenBank/DDBJ databases">
        <title>The Coptis chinensis genome and diversification of protoberbering-type alkaloids.</title>
        <authorList>
            <person name="Wang B."/>
            <person name="Shu S."/>
            <person name="Song C."/>
            <person name="Liu Y."/>
        </authorList>
    </citation>
    <scope>NUCLEOTIDE SEQUENCE [LARGE SCALE GENOMIC DNA]</scope>
    <source>
        <strain evidence="11">HL-2020</strain>
        <tissue evidence="11">Leaf</tissue>
    </source>
</reference>
<evidence type="ECO:0000256" key="3">
    <source>
        <dbReference type="ARBA" id="ARBA00022603"/>
    </source>
</evidence>
<name>A0A835IV74_9MAGN</name>
<keyword evidence="6" id="KW-0238">DNA-binding</keyword>
<evidence type="ECO:0000256" key="8">
    <source>
        <dbReference type="PROSITE-ProRule" id="PRU01016"/>
    </source>
</evidence>
<comment type="similarity">
    <text evidence="8">Belongs to the class I-like SAM-binding methyltransferase superfamily. C5-methyltransferase family.</text>
</comment>
<dbReference type="GO" id="GO:0032259">
    <property type="term" value="P:methylation"/>
    <property type="evidence" value="ECO:0007669"/>
    <property type="project" value="UniProtKB-KW"/>
</dbReference>
<evidence type="ECO:0000313" key="12">
    <source>
        <dbReference type="Proteomes" id="UP000631114"/>
    </source>
</evidence>
<comment type="caution">
    <text evidence="11">The sequence shown here is derived from an EMBL/GenBank/DDBJ whole genome shotgun (WGS) entry which is preliminary data.</text>
</comment>
<dbReference type="PROSITE" id="PS51679">
    <property type="entry name" value="SAM_MT_C5"/>
    <property type="match status" value="1"/>
</dbReference>
<organism evidence="11 12">
    <name type="scientific">Coptis chinensis</name>
    <dbReference type="NCBI Taxonomy" id="261450"/>
    <lineage>
        <taxon>Eukaryota</taxon>
        <taxon>Viridiplantae</taxon>
        <taxon>Streptophyta</taxon>
        <taxon>Embryophyta</taxon>
        <taxon>Tracheophyta</taxon>
        <taxon>Spermatophyta</taxon>
        <taxon>Magnoliopsida</taxon>
        <taxon>Ranunculales</taxon>
        <taxon>Ranunculaceae</taxon>
        <taxon>Coptidoideae</taxon>
        <taxon>Coptis</taxon>
    </lineage>
</organism>
<evidence type="ECO:0000256" key="1">
    <source>
        <dbReference type="ARBA" id="ARBA00004123"/>
    </source>
</evidence>
<evidence type="ECO:0000256" key="4">
    <source>
        <dbReference type="ARBA" id="ARBA00022679"/>
    </source>
</evidence>
<dbReference type="PROSITE" id="PS00094">
    <property type="entry name" value="C5_MTASE_1"/>
    <property type="match status" value="1"/>
</dbReference>
<dbReference type="GO" id="GO:0003886">
    <property type="term" value="F:DNA (cytosine-5-)-methyltransferase activity"/>
    <property type="evidence" value="ECO:0007669"/>
    <property type="project" value="UniProtKB-EC"/>
</dbReference>
<dbReference type="Proteomes" id="UP000631114">
    <property type="component" value="Unassembled WGS sequence"/>
</dbReference>
<evidence type="ECO:0000256" key="7">
    <source>
        <dbReference type="ARBA" id="ARBA00023242"/>
    </source>
</evidence>
<comment type="subcellular location">
    <subcellularLocation>
        <location evidence="1">Nucleus</location>
    </subcellularLocation>
</comment>
<keyword evidence="4 8" id="KW-0808">Transferase</keyword>
<gene>
    <name evidence="11" type="ORF">IFM89_007712</name>
</gene>
<keyword evidence="12" id="KW-1185">Reference proteome</keyword>
<evidence type="ECO:0000256" key="5">
    <source>
        <dbReference type="ARBA" id="ARBA00022691"/>
    </source>
</evidence>
<dbReference type="GO" id="GO:0003682">
    <property type="term" value="F:chromatin binding"/>
    <property type="evidence" value="ECO:0007669"/>
    <property type="project" value="InterPro"/>
</dbReference>
<dbReference type="PANTHER" id="PTHR10629:SF50">
    <property type="entry name" value="DNA (CYTOSINE-5)-METHYLTRANSFERASE CMT3"/>
    <property type="match status" value="1"/>
</dbReference>
<dbReference type="GO" id="GO:0044027">
    <property type="term" value="P:negative regulation of gene expression via chromosomal CpG island methylation"/>
    <property type="evidence" value="ECO:0007669"/>
    <property type="project" value="TreeGrafter"/>
</dbReference>
<keyword evidence="7" id="KW-0539">Nucleus</keyword>
<keyword evidence="3 8" id="KW-0489">Methyltransferase</keyword>
<dbReference type="PROSITE" id="PS51038">
    <property type="entry name" value="BAH"/>
    <property type="match status" value="1"/>
</dbReference>
<evidence type="ECO:0000256" key="2">
    <source>
        <dbReference type="ARBA" id="ARBA00011975"/>
    </source>
</evidence>
<accession>A0A835IV74</accession>
<dbReference type="Gene3D" id="3.90.120.10">
    <property type="entry name" value="DNA Methylase, subunit A, domain 2"/>
    <property type="match status" value="1"/>
</dbReference>
<dbReference type="InterPro" id="IPR018117">
    <property type="entry name" value="C5_DNA_meth_AS"/>
</dbReference>
<dbReference type="Pfam" id="PF00145">
    <property type="entry name" value="DNA_methylase"/>
    <property type="match status" value="1"/>
</dbReference>
<feature type="region of interest" description="Disordered" evidence="9">
    <location>
        <begin position="1"/>
        <end position="41"/>
    </location>
</feature>
<dbReference type="InterPro" id="IPR001525">
    <property type="entry name" value="C5_MeTfrase"/>
</dbReference>
<dbReference type="PANTHER" id="PTHR10629">
    <property type="entry name" value="CYTOSINE-SPECIFIC METHYLTRANSFERASE"/>
    <property type="match status" value="1"/>
</dbReference>
<dbReference type="Gene3D" id="3.40.50.150">
    <property type="entry name" value="Vaccinia Virus protein VP39"/>
    <property type="match status" value="3"/>
</dbReference>
<dbReference type="InterPro" id="IPR029063">
    <property type="entry name" value="SAM-dependent_MTases_sf"/>
</dbReference>
<evidence type="ECO:0000256" key="6">
    <source>
        <dbReference type="ARBA" id="ARBA00023125"/>
    </source>
</evidence>